<accession>Z9JQ02</accession>
<dbReference type="PANTHER" id="PTHR43227">
    <property type="entry name" value="BLL4140 PROTEIN"/>
    <property type="match status" value="1"/>
</dbReference>
<feature type="region of interest" description="Disordered" evidence="8">
    <location>
        <begin position="1"/>
        <end position="78"/>
    </location>
</feature>
<feature type="compositionally biased region" description="Gly residues" evidence="8">
    <location>
        <begin position="37"/>
        <end position="52"/>
    </location>
</feature>
<evidence type="ECO:0000256" key="1">
    <source>
        <dbReference type="ARBA" id="ARBA00004651"/>
    </source>
</evidence>
<keyword evidence="3" id="KW-1003">Cell membrane</keyword>
<dbReference type="InterPro" id="IPR035906">
    <property type="entry name" value="MetI-like_sf"/>
</dbReference>
<dbReference type="GO" id="GO:0055085">
    <property type="term" value="P:transmembrane transport"/>
    <property type="evidence" value="ECO:0007669"/>
    <property type="project" value="InterPro"/>
</dbReference>
<reference evidence="10 11" key="1">
    <citation type="submission" date="2014-02" db="EMBL/GenBank/DDBJ databases">
        <title>Genome sequence of Brachybacterium phenoliresistens strain W13A50.</title>
        <authorList>
            <person name="Wang X."/>
        </authorList>
    </citation>
    <scope>NUCLEOTIDE SEQUENCE [LARGE SCALE GENOMIC DNA]</scope>
    <source>
        <strain evidence="10 11">W13A50</strain>
    </source>
</reference>
<gene>
    <name evidence="10" type="ORF">BF93_05115</name>
</gene>
<dbReference type="PANTHER" id="PTHR43227:SF11">
    <property type="entry name" value="BLL4140 PROTEIN"/>
    <property type="match status" value="1"/>
</dbReference>
<proteinExistence type="inferred from homology"/>
<keyword evidence="2 7" id="KW-0813">Transport</keyword>
<feature type="transmembrane region" description="Helical" evidence="7">
    <location>
        <begin position="246"/>
        <end position="265"/>
    </location>
</feature>
<feature type="compositionally biased region" description="Gly residues" evidence="8">
    <location>
        <begin position="15"/>
        <end position="28"/>
    </location>
</feature>
<keyword evidence="11" id="KW-1185">Reference proteome</keyword>
<dbReference type="STRING" id="396014.BF93_05115"/>
<comment type="similarity">
    <text evidence="7">Belongs to the binding-protein-dependent transport system permease family.</text>
</comment>
<organism evidence="10 11">
    <name type="scientific">Brachybacterium phenoliresistens</name>
    <dbReference type="NCBI Taxonomy" id="396014"/>
    <lineage>
        <taxon>Bacteria</taxon>
        <taxon>Bacillati</taxon>
        <taxon>Actinomycetota</taxon>
        <taxon>Actinomycetes</taxon>
        <taxon>Micrococcales</taxon>
        <taxon>Dermabacteraceae</taxon>
        <taxon>Brachybacterium</taxon>
    </lineage>
</organism>
<sequence>MSTDVHAAGRTGPRGQAGSGAAVGGQAHGGPAASGAVAGGPADGGAAVGGAAGARPEGAASAPRPGSGTAAPRRRPLRERMRRERAMYAFIVPGLLFFLVFAYLPMLGNVVAFQDFSPFRGIAGSAWVGLDNFTALATDPEVRRAFVNTIVIATLQLIFAFPAPILLALLLNSLLSETVRRFVQTIVYLPHFLSWVIVIAIWTQVVGGDSLATSLLSLVGVEGFNAMGEAETFKILVVLQSMWKDVGWGTIIFFAAIAGIPRELYEAAAVDGAGGWRRTWSITLPGITPVITLLLILNLGGFLTVGFEQMLLQQPAVGADAAQVLDTFVYFRGVAGGQWGIAAAAGIVKGIVATVMVLAANRIAKKLGSQGVF</sequence>
<feature type="transmembrane region" description="Helical" evidence="7">
    <location>
        <begin position="86"/>
        <end position="106"/>
    </location>
</feature>
<dbReference type="eggNOG" id="COG4209">
    <property type="taxonomic scope" value="Bacteria"/>
</dbReference>
<dbReference type="Proteomes" id="UP000023067">
    <property type="component" value="Unassembled WGS sequence"/>
</dbReference>
<dbReference type="Gene3D" id="1.10.3720.10">
    <property type="entry name" value="MetI-like"/>
    <property type="match status" value="1"/>
</dbReference>
<dbReference type="InterPro" id="IPR050809">
    <property type="entry name" value="UgpAE/MalFG_permease"/>
</dbReference>
<feature type="transmembrane region" description="Helical" evidence="7">
    <location>
        <begin position="286"/>
        <end position="307"/>
    </location>
</feature>
<evidence type="ECO:0000259" key="9">
    <source>
        <dbReference type="PROSITE" id="PS50928"/>
    </source>
</evidence>
<keyword evidence="4 7" id="KW-0812">Transmembrane</keyword>
<dbReference type="Pfam" id="PF00528">
    <property type="entry name" value="BPD_transp_1"/>
    <property type="match status" value="1"/>
</dbReference>
<dbReference type="EMBL" id="JDYK01000019">
    <property type="protein sequence ID" value="EWS80073.1"/>
    <property type="molecule type" value="Genomic_DNA"/>
</dbReference>
<comment type="subcellular location">
    <subcellularLocation>
        <location evidence="1 7">Cell membrane</location>
        <topology evidence="1 7">Multi-pass membrane protein</topology>
    </subcellularLocation>
</comment>
<protein>
    <submittedName>
        <fullName evidence="10">Sugar ABC transporter ATPase</fullName>
    </submittedName>
</protein>
<evidence type="ECO:0000256" key="6">
    <source>
        <dbReference type="ARBA" id="ARBA00023136"/>
    </source>
</evidence>
<dbReference type="CDD" id="cd06261">
    <property type="entry name" value="TM_PBP2"/>
    <property type="match status" value="1"/>
</dbReference>
<feature type="transmembrane region" description="Helical" evidence="7">
    <location>
        <begin position="150"/>
        <end position="174"/>
    </location>
</feature>
<dbReference type="InterPro" id="IPR000515">
    <property type="entry name" value="MetI-like"/>
</dbReference>
<name>Z9JQ02_9MICO</name>
<evidence type="ECO:0000256" key="5">
    <source>
        <dbReference type="ARBA" id="ARBA00022989"/>
    </source>
</evidence>
<keyword evidence="5 7" id="KW-1133">Transmembrane helix</keyword>
<feature type="transmembrane region" description="Helical" evidence="7">
    <location>
        <begin position="186"/>
        <end position="205"/>
    </location>
</feature>
<evidence type="ECO:0000256" key="7">
    <source>
        <dbReference type="RuleBase" id="RU363032"/>
    </source>
</evidence>
<feature type="transmembrane region" description="Helical" evidence="7">
    <location>
        <begin position="339"/>
        <end position="360"/>
    </location>
</feature>
<comment type="caution">
    <text evidence="10">The sequence shown here is derived from an EMBL/GenBank/DDBJ whole genome shotgun (WGS) entry which is preliminary data.</text>
</comment>
<keyword evidence="6 7" id="KW-0472">Membrane</keyword>
<dbReference type="GO" id="GO:0005886">
    <property type="term" value="C:plasma membrane"/>
    <property type="evidence" value="ECO:0007669"/>
    <property type="project" value="UniProtKB-SubCell"/>
</dbReference>
<evidence type="ECO:0000313" key="10">
    <source>
        <dbReference type="EMBL" id="EWS80073.1"/>
    </source>
</evidence>
<feature type="compositionally biased region" description="Low complexity" evidence="8">
    <location>
        <begin position="53"/>
        <end position="71"/>
    </location>
</feature>
<feature type="domain" description="ABC transmembrane type-1" evidence="9">
    <location>
        <begin position="146"/>
        <end position="360"/>
    </location>
</feature>
<dbReference type="PROSITE" id="PS50928">
    <property type="entry name" value="ABC_TM1"/>
    <property type="match status" value="1"/>
</dbReference>
<evidence type="ECO:0000256" key="2">
    <source>
        <dbReference type="ARBA" id="ARBA00022448"/>
    </source>
</evidence>
<dbReference type="AlphaFoldDB" id="Z9JQ02"/>
<evidence type="ECO:0000256" key="3">
    <source>
        <dbReference type="ARBA" id="ARBA00022475"/>
    </source>
</evidence>
<dbReference type="SUPFAM" id="SSF161098">
    <property type="entry name" value="MetI-like"/>
    <property type="match status" value="1"/>
</dbReference>
<dbReference type="PATRIC" id="fig|396014.3.peg.3054"/>
<evidence type="ECO:0000256" key="4">
    <source>
        <dbReference type="ARBA" id="ARBA00022692"/>
    </source>
</evidence>
<evidence type="ECO:0000256" key="8">
    <source>
        <dbReference type="SAM" id="MobiDB-lite"/>
    </source>
</evidence>
<dbReference type="HOGENOM" id="CLU_016047_0_1_11"/>
<evidence type="ECO:0000313" key="11">
    <source>
        <dbReference type="Proteomes" id="UP000023067"/>
    </source>
</evidence>